<dbReference type="Proteomes" id="UP000812270">
    <property type="component" value="Unassembled WGS sequence"/>
</dbReference>
<reference evidence="2" key="1">
    <citation type="submission" date="2021-06" db="EMBL/GenBank/DDBJ databases">
        <authorList>
            <person name="Huq M.A."/>
        </authorList>
    </citation>
    <scope>NUCLEOTIDE SEQUENCE</scope>
    <source>
        <strain evidence="2">MAH-26</strain>
    </source>
</reference>
<accession>A0A9E2W4Q0</accession>
<dbReference type="AlphaFoldDB" id="A0A9E2W4Q0"/>
<name>A0A9E2W4Q0_9BACT</name>
<dbReference type="InterPro" id="IPR024775">
    <property type="entry name" value="DinB-like"/>
</dbReference>
<keyword evidence="3" id="KW-1185">Reference proteome</keyword>
<gene>
    <name evidence="2" type="ORF">KTO63_22885</name>
</gene>
<comment type="caution">
    <text evidence="2">The sequence shown here is derived from an EMBL/GenBank/DDBJ whole genome shotgun (WGS) entry which is preliminary data.</text>
</comment>
<proteinExistence type="predicted"/>
<evidence type="ECO:0000259" key="1">
    <source>
        <dbReference type="Pfam" id="PF12867"/>
    </source>
</evidence>
<evidence type="ECO:0000313" key="2">
    <source>
        <dbReference type="EMBL" id="MBV4360030.1"/>
    </source>
</evidence>
<sequence length="161" mass="18426">MQYALKYIRRINENFIELMSDLTIEQLNEIPEGYNNNIIWNFGHIVNTTPALCYLRTGVDTTFQVPLLAKYNRGTKPGDFVTKEEFEELKGLAFSYLDKIEKDYANGVFNKITPFATITFKYEMATMDELLTCITAHVSLHLGVANAMKKLVKQKALTTNN</sequence>
<dbReference type="EMBL" id="JAHSPG010000016">
    <property type="protein sequence ID" value="MBV4360030.1"/>
    <property type="molecule type" value="Genomic_DNA"/>
</dbReference>
<dbReference type="RefSeq" id="WP_217794282.1">
    <property type="nucleotide sequence ID" value="NZ_JAHSPG010000016.1"/>
</dbReference>
<dbReference type="Pfam" id="PF12867">
    <property type="entry name" value="DinB_2"/>
    <property type="match status" value="1"/>
</dbReference>
<protein>
    <submittedName>
        <fullName evidence="2">DinB family protein</fullName>
    </submittedName>
</protein>
<feature type="domain" description="DinB-like" evidence="1">
    <location>
        <begin position="10"/>
        <end position="144"/>
    </location>
</feature>
<organism evidence="2 3">
    <name type="scientific">Pinibacter aurantiacus</name>
    <dbReference type="NCBI Taxonomy" id="2851599"/>
    <lineage>
        <taxon>Bacteria</taxon>
        <taxon>Pseudomonadati</taxon>
        <taxon>Bacteroidota</taxon>
        <taxon>Chitinophagia</taxon>
        <taxon>Chitinophagales</taxon>
        <taxon>Chitinophagaceae</taxon>
        <taxon>Pinibacter</taxon>
    </lineage>
</organism>
<evidence type="ECO:0000313" key="3">
    <source>
        <dbReference type="Proteomes" id="UP000812270"/>
    </source>
</evidence>